<feature type="coiled-coil region" evidence="1">
    <location>
        <begin position="428"/>
        <end position="455"/>
    </location>
</feature>
<dbReference type="PANTHER" id="PTHR33067">
    <property type="entry name" value="RNA-DIRECTED DNA POLYMERASE-RELATED"/>
    <property type="match status" value="1"/>
</dbReference>
<accession>A0ABQ5HXD5</accession>
<keyword evidence="3" id="KW-0548">Nucleotidyltransferase</keyword>
<keyword evidence="4" id="KW-1185">Reference proteome</keyword>
<dbReference type="InterPro" id="IPR021109">
    <property type="entry name" value="Peptidase_aspartic_dom_sf"/>
</dbReference>
<feature type="compositionally biased region" description="Polar residues" evidence="2">
    <location>
        <begin position="257"/>
        <end position="269"/>
    </location>
</feature>
<comment type="caution">
    <text evidence="3">The sequence shown here is derived from an EMBL/GenBank/DDBJ whole genome shotgun (WGS) entry which is preliminary data.</text>
</comment>
<dbReference type="PANTHER" id="PTHR33067:SF35">
    <property type="entry name" value="ASPARTIC PEPTIDASE DDI1-TYPE DOMAIN-CONTAINING PROTEIN"/>
    <property type="match status" value="1"/>
</dbReference>
<gene>
    <name evidence="3" type="ORF">Tco_1081375</name>
</gene>
<organism evidence="3 4">
    <name type="scientific">Tanacetum coccineum</name>
    <dbReference type="NCBI Taxonomy" id="301880"/>
    <lineage>
        <taxon>Eukaryota</taxon>
        <taxon>Viridiplantae</taxon>
        <taxon>Streptophyta</taxon>
        <taxon>Embryophyta</taxon>
        <taxon>Tracheophyta</taxon>
        <taxon>Spermatophyta</taxon>
        <taxon>Magnoliopsida</taxon>
        <taxon>eudicotyledons</taxon>
        <taxon>Gunneridae</taxon>
        <taxon>Pentapetalae</taxon>
        <taxon>asterids</taxon>
        <taxon>campanulids</taxon>
        <taxon>Asterales</taxon>
        <taxon>Asteraceae</taxon>
        <taxon>Asteroideae</taxon>
        <taxon>Anthemideae</taxon>
        <taxon>Anthemidinae</taxon>
        <taxon>Tanacetum</taxon>
    </lineage>
</organism>
<keyword evidence="3" id="KW-0808">Transferase</keyword>
<sequence>MSTLTFVDTHNMVAFLDKPAESDGFHDILDFLNANQIHYALTIQALIDKKKVIITKTSIRSDLHLEDAEGTDCLPTTTIFEELARMEYEKPSQKLTFYKAFFSPQWKFLIHTITQCLSAKSTAWNKFIFINQQLGDMSHHKKIYVNLLHTKKIFTNMRREGKNFSGRVTPLFETIMVQPNQDEGIDSGIPTDSLQIPMLVKTVEHIECLMLNASPLKNWHVKRGRDTKIPQSSGPLVKVGDKAVHKELGDRMERAATTASSLEAEQDSGSGPKCQDTILGDVDAQTRADGSSKRYSSMIRILQDIDREDLETLWKLVKTNHGDTRPENEHERVLLGDLKVMFEPDSRRIDQGLGSTDTIREREVAKDKAYAELERKCNEDLQDLDKIPLVLDMRSEIETLQGQVDGLHSEYRRLVLKEKKWVNYEQTLSILRTKFEGLESEKERLKASETQLLQEIVGLKHDRAAVVSKVVLGMATKLIRSDEMGLLISKLVKAAIFRGKCTTFKEVASLREPFILEKMPGYHSSSKEEFDRAGDGLANASYPFLAEVTADPYASVEQLLLKKPQSLRSKPALSHSKPSSLKLCNGLNKWDNTEDVVVRVDGFTFLADFVVVNIEPDPRVPIILGRPFLRTAKALIDLYEETLTLRVGKDELVYYADKSEKNKNKHCVHAIFVIDFSKDDPFSASTTTHSDDGLNDEKEMSAIKGVKRKKALPYTLGRNGLYIYSMQNITQMDCFDIEDDIWTSDACTTLPSHSACKKEFYGIILENLASTLSDTFKYSQWKMEILLEPRQTALGR</sequence>
<dbReference type="Proteomes" id="UP001151760">
    <property type="component" value="Unassembled WGS sequence"/>
</dbReference>
<reference evidence="3" key="2">
    <citation type="submission" date="2022-01" db="EMBL/GenBank/DDBJ databases">
        <authorList>
            <person name="Yamashiro T."/>
            <person name="Shiraishi A."/>
            <person name="Satake H."/>
            <person name="Nakayama K."/>
        </authorList>
    </citation>
    <scope>NUCLEOTIDE SEQUENCE</scope>
</reference>
<dbReference type="Gene3D" id="2.40.70.10">
    <property type="entry name" value="Acid Proteases"/>
    <property type="match status" value="1"/>
</dbReference>
<evidence type="ECO:0000313" key="4">
    <source>
        <dbReference type="Proteomes" id="UP001151760"/>
    </source>
</evidence>
<feature type="region of interest" description="Disordered" evidence="2">
    <location>
        <begin position="251"/>
        <end position="277"/>
    </location>
</feature>
<evidence type="ECO:0000313" key="3">
    <source>
        <dbReference type="EMBL" id="GJT92530.1"/>
    </source>
</evidence>
<keyword evidence="3" id="KW-0695">RNA-directed DNA polymerase</keyword>
<proteinExistence type="predicted"/>
<dbReference type="EMBL" id="BQNB010020118">
    <property type="protein sequence ID" value="GJT92530.1"/>
    <property type="molecule type" value="Genomic_DNA"/>
</dbReference>
<reference evidence="3" key="1">
    <citation type="journal article" date="2022" name="Int. J. Mol. Sci.">
        <title>Draft Genome of Tanacetum Coccineum: Genomic Comparison of Closely Related Tanacetum-Family Plants.</title>
        <authorList>
            <person name="Yamashiro T."/>
            <person name="Shiraishi A."/>
            <person name="Nakayama K."/>
            <person name="Satake H."/>
        </authorList>
    </citation>
    <scope>NUCLEOTIDE SEQUENCE</scope>
</reference>
<evidence type="ECO:0000256" key="1">
    <source>
        <dbReference type="SAM" id="Coils"/>
    </source>
</evidence>
<dbReference type="GO" id="GO:0003964">
    <property type="term" value="F:RNA-directed DNA polymerase activity"/>
    <property type="evidence" value="ECO:0007669"/>
    <property type="project" value="UniProtKB-KW"/>
</dbReference>
<keyword evidence="1" id="KW-0175">Coiled coil</keyword>
<protein>
    <submittedName>
        <fullName evidence="3">Reverse transcriptase domain-containing protein</fullName>
    </submittedName>
</protein>
<name>A0ABQ5HXD5_9ASTR</name>
<evidence type="ECO:0000256" key="2">
    <source>
        <dbReference type="SAM" id="MobiDB-lite"/>
    </source>
</evidence>